<dbReference type="OrthoDB" id="4028017at2759"/>
<dbReference type="SUPFAM" id="SSF52058">
    <property type="entry name" value="L domain-like"/>
    <property type="match status" value="1"/>
</dbReference>
<organism evidence="1 2">
    <name type="scientific">Candida tropicalis (strain ATCC MYA-3404 / T1)</name>
    <name type="common">Yeast</name>
    <dbReference type="NCBI Taxonomy" id="294747"/>
    <lineage>
        <taxon>Eukaryota</taxon>
        <taxon>Fungi</taxon>
        <taxon>Dikarya</taxon>
        <taxon>Ascomycota</taxon>
        <taxon>Saccharomycotina</taxon>
        <taxon>Pichiomycetes</taxon>
        <taxon>Debaryomycetaceae</taxon>
        <taxon>Candida/Lodderomyces clade</taxon>
        <taxon>Candida</taxon>
    </lineage>
</organism>
<sequence>MCILFSEIIYSPNSFVVTMNISDLPVEIIKIIFDFLPNEYLVQLIDIPCIKKYTISSFYSTIIISGSWHIISHFPTVSNGIPVFRNAYNYVYFLQLNPKLSPRKVIIQEPTEAIVLLNEFPEIVARSKVEINMSGNELMCTDDISKILDIISSESLFSSLKLELNLKLSYANFKANISQRLTSLALTEGYGLEKLSKSTSLTTLSVNYFLTASDIKHIPRQLQNLKCSFKIEDSINFMASMKWKSPLSLRTLHIREAQYDGSKVLVVDISHLKVLQKFTIEEYDSINCKWVYPKCLESFTCSSARMVPRNLAVKLPELSKLSIENTDGYSKVLKFMASTFPPTLVSLDISSDILAHDNYAIQLNYPQKENTDTNLTVNSWELPFKDNLKELTIRYKPSEETTGIDDITDNDYLNYENSLTKRVQKLGLSGPSLRTAVNFDLPRLQKIDINKISIFKNLDRLCLYSMEGIDVFDCKLPDSLLKLEIHSCHFKQLHIISPNIITLKLSYCYKIIKLETSNFTIPATIERLGINHTDIRKISARFPDGMELLDLSYNRHLSFVCHFPVSLKFLSLTETSIGKTVNWIGQNCVLPTKLETLYLSCAHINDKWIRKMKLSECKKLKTLSLFAGKFKKLDINSLPKSLVVLELGCCSFQSIVGSFRSLPNLELLGLFAINLQGYFEGIANIGEEMFSDNIRFVDLQRNSLFTDELELIYKELLKKPYFESLLPGTSLIIGYNDYVQMKKAKLGAYSSPGGGADCSFIDSF</sequence>
<dbReference type="GeneID" id="8296901"/>
<protein>
    <recommendedName>
        <fullName evidence="3">F-box domain-containing protein</fullName>
    </recommendedName>
</protein>
<dbReference type="AlphaFoldDB" id="C5M9N8"/>
<dbReference type="GO" id="GO:0031146">
    <property type="term" value="P:SCF-dependent proteasomal ubiquitin-dependent protein catabolic process"/>
    <property type="evidence" value="ECO:0007669"/>
    <property type="project" value="TreeGrafter"/>
</dbReference>
<evidence type="ECO:0000313" key="1">
    <source>
        <dbReference type="EMBL" id="EER33382.1"/>
    </source>
</evidence>
<dbReference type="EMBL" id="GG692397">
    <property type="protein sequence ID" value="EER33382.1"/>
    <property type="molecule type" value="Genomic_DNA"/>
</dbReference>
<proteinExistence type="predicted"/>
<dbReference type="KEGG" id="ctp:CTRG_02200"/>
<reference evidence="1 2" key="1">
    <citation type="journal article" date="2009" name="Nature">
        <title>Evolution of pathogenicity and sexual reproduction in eight Candida genomes.</title>
        <authorList>
            <person name="Butler G."/>
            <person name="Rasmussen M.D."/>
            <person name="Lin M.F."/>
            <person name="Santos M.A."/>
            <person name="Sakthikumar S."/>
            <person name="Munro C.A."/>
            <person name="Rheinbay E."/>
            <person name="Grabherr M."/>
            <person name="Forche A."/>
            <person name="Reedy J.L."/>
            <person name="Agrafioti I."/>
            <person name="Arnaud M.B."/>
            <person name="Bates S."/>
            <person name="Brown A.J."/>
            <person name="Brunke S."/>
            <person name="Costanzo M.C."/>
            <person name="Fitzpatrick D.A."/>
            <person name="de Groot P.W."/>
            <person name="Harris D."/>
            <person name="Hoyer L.L."/>
            <person name="Hube B."/>
            <person name="Klis F.M."/>
            <person name="Kodira C."/>
            <person name="Lennard N."/>
            <person name="Logue M.E."/>
            <person name="Martin R."/>
            <person name="Neiman A.M."/>
            <person name="Nikolaou E."/>
            <person name="Quail M.A."/>
            <person name="Quinn J."/>
            <person name="Santos M.C."/>
            <person name="Schmitzberger F.F."/>
            <person name="Sherlock G."/>
            <person name="Shah P."/>
            <person name="Silverstein K.A."/>
            <person name="Skrzypek M.S."/>
            <person name="Soll D."/>
            <person name="Staggs R."/>
            <person name="Stansfield I."/>
            <person name="Stumpf M.P."/>
            <person name="Sudbery P.E."/>
            <person name="Srikantha T."/>
            <person name="Zeng Q."/>
            <person name="Berman J."/>
            <person name="Berriman M."/>
            <person name="Heitman J."/>
            <person name="Gow N.A."/>
            <person name="Lorenz M.C."/>
            <person name="Birren B.W."/>
            <person name="Kellis M."/>
            <person name="Cuomo C.A."/>
        </authorList>
    </citation>
    <scope>NUCLEOTIDE SEQUENCE [LARGE SCALE GENOMIC DNA]</scope>
    <source>
        <strain evidence="2">ATCC MYA-3404 / T1</strain>
    </source>
</reference>
<dbReference type="PANTHER" id="PTHR13318">
    <property type="entry name" value="PARTNER OF PAIRED, ISOFORM B-RELATED"/>
    <property type="match status" value="1"/>
</dbReference>
<dbReference type="Gene3D" id="3.80.10.10">
    <property type="entry name" value="Ribonuclease Inhibitor"/>
    <property type="match status" value="2"/>
</dbReference>
<dbReference type="InterPro" id="IPR032675">
    <property type="entry name" value="LRR_dom_sf"/>
</dbReference>
<accession>C5M9N8</accession>
<dbReference type="RefSeq" id="XP_002547903.1">
    <property type="nucleotide sequence ID" value="XM_002547857.1"/>
</dbReference>
<dbReference type="HOGENOM" id="CLU_365225_0_0_1"/>
<dbReference type="VEuPathDB" id="FungiDB:CTRG_02200"/>
<evidence type="ECO:0008006" key="3">
    <source>
        <dbReference type="Google" id="ProtNLM"/>
    </source>
</evidence>
<dbReference type="GO" id="GO:0019005">
    <property type="term" value="C:SCF ubiquitin ligase complex"/>
    <property type="evidence" value="ECO:0007669"/>
    <property type="project" value="TreeGrafter"/>
</dbReference>
<dbReference type="Proteomes" id="UP000002037">
    <property type="component" value="Unassembled WGS sequence"/>
</dbReference>
<keyword evidence="2" id="KW-1185">Reference proteome</keyword>
<evidence type="ECO:0000313" key="2">
    <source>
        <dbReference type="Proteomes" id="UP000002037"/>
    </source>
</evidence>
<name>C5M9N8_CANTT</name>
<gene>
    <name evidence="1" type="ORF">CTRG_02200</name>
</gene>